<protein>
    <submittedName>
        <fullName evidence="3">Keratin</fullName>
    </submittedName>
</protein>
<dbReference type="GO" id="GO:0005200">
    <property type="term" value="F:structural constituent of cytoskeleton"/>
    <property type="evidence" value="ECO:0007669"/>
    <property type="project" value="InterPro"/>
</dbReference>
<dbReference type="OrthoDB" id="9380305at2759"/>
<keyword evidence="2" id="KW-0416">Keratin</keyword>
<dbReference type="Proteomes" id="UP000765507">
    <property type="component" value="Unassembled WGS sequence"/>
</dbReference>
<evidence type="ECO:0000256" key="2">
    <source>
        <dbReference type="ARBA" id="ARBA00022744"/>
    </source>
</evidence>
<evidence type="ECO:0000256" key="1">
    <source>
        <dbReference type="ARBA" id="ARBA00008702"/>
    </source>
</evidence>
<sequence>MSSCKDLCYRPSSCYPDICPDPCVVARNEPCITSCGGSTAVVYPPPVSVLFPGPTLSTYPQHTVVGSTLPALPYGAGGSFGGGVLGGSIGYDGGYGGAYGGGYGGGLGGGYGGLSGYGGLYGYGGLCGIPQSQKMSSSKALCYPRPPCYPDICPDPYVDAWNEPCVTSCGDSSAVVYAPPVVVRFPGPILATCPQDSVVGSTLPIYPMDMGAIWGGSFGGSVGSGGAYGGGYGAGYGAGYGGLCGGSVGSGGAYGGGYGAGYGAGYGGLCGYGKRYGRKCYSSRCGPC</sequence>
<dbReference type="EMBL" id="JAHGAV010000839">
    <property type="protein sequence ID" value="KAG6923547.1"/>
    <property type="molecule type" value="Genomic_DNA"/>
</dbReference>
<comment type="similarity">
    <text evidence="1">Belongs to the avian keratin family.</text>
</comment>
<dbReference type="PANTHER" id="PTHR31203">
    <property type="entry name" value="BETA-KERATIN-RELATED PROTEIN-RELATED"/>
    <property type="match status" value="1"/>
</dbReference>
<accession>A0A8T1S4A9</accession>
<dbReference type="GO" id="GO:0005882">
    <property type="term" value="C:intermediate filament"/>
    <property type="evidence" value="ECO:0007669"/>
    <property type="project" value="UniProtKB-KW"/>
</dbReference>
<dbReference type="AlphaFoldDB" id="A0A8T1S4A9"/>
<dbReference type="PANTHER" id="PTHR31203:SF1">
    <property type="entry name" value="BETA-KERATIN-RELATED PROTEIN-RELATED"/>
    <property type="match status" value="1"/>
</dbReference>
<reference evidence="3 4" key="1">
    <citation type="journal article" date="2020" name="G3 (Bethesda)">
        <title>Draft Genome of the Common Snapping Turtle, Chelydra serpentina, a Model for Phenotypic Plasticity in Reptiles.</title>
        <authorList>
            <person name="Das D."/>
            <person name="Singh S.K."/>
            <person name="Bierstedt J."/>
            <person name="Erickson A."/>
            <person name="Galli G.L.J."/>
            <person name="Crossley D.A. 2nd"/>
            <person name="Rhen T."/>
        </authorList>
    </citation>
    <scope>NUCLEOTIDE SEQUENCE [LARGE SCALE GENOMIC DNA]</scope>
    <source>
        <strain evidence="3">KW</strain>
    </source>
</reference>
<dbReference type="Pfam" id="PF02422">
    <property type="entry name" value="Keratin"/>
    <property type="match status" value="2"/>
</dbReference>
<keyword evidence="4" id="KW-1185">Reference proteome</keyword>
<organism evidence="3 4">
    <name type="scientific">Chelydra serpentina</name>
    <name type="common">Snapping turtle</name>
    <name type="synonym">Testudo serpentina</name>
    <dbReference type="NCBI Taxonomy" id="8475"/>
    <lineage>
        <taxon>Eukaryota</taxon>
        <taxon>Metazoa</taxon>
        <taxon>Chordata</taxon>
        <taxon>Craniata</taxon>
        <taxon>Vertebrata</taxon>
        <taxon>Euteleostomi</taxon>
        <taxon>Archelosauria</taxon>
        <taxon>Testudinata</taxon>
        <taxon>Testudines</taxon>
        <taxon>Cryptodira</taxon>
        <taxon>Durocryptodira</taxon>
        <taxon>Americhelydia</taxon>
        <taxon>Chelydroidea</taxon>
        <taxon>Chelydridae</taxon>
        <taxon>Chelydra</taxon>
    </lineage>
</organism>
<proteinExistence type="inferred from homology"/>
<gene>
    <name evidence="3" type="ORF">G0U57_020187</name>
</gene>
<name>A0A8T1S4A9_CHESE</name>
<dbReference type="InterPro" id="IPR003461">
    <property type="entry name" value="Keratin"/>
</dbReference>
<evidence type="ECO:0000313" key="3">
    <source>
        <dbReference type="EMBL" id="KAG6923547.1"/>
    </source>
</evidence>
<comment type="caution">
    <text evidence="3">The sequence shown here is derived from an EMBL/GenBank/DDBJ whole genome shotgun (WGS) entry which is preliminary data.</text>
</comment>
<evidence type="ECO:0000313" key="4">
    <source>
        <dbReference type="Proteomes" id="UP000765507"/>
    </source>
</evidence>